<dbReference type="InterPro" id="IPR050596">
    <property type="entry name" value="AspAT/PAT-like"/>
</dbReference>
<dbReference type="InterPro" id="IPR004839">
    <property type="entry name" value="Aminotransferase_I/II_large"/>
</dbReference>
<evidence type="ECO:0000256" key="3">
    <source>
        <dbReference type="ARBA" id="ARBA00011738"/>
    </source>
</evidence>
<dbReference type="Gene3D" id="3.90.1150.10">
    <property type="entry name" value="Aspartate Aminotransferase, domain 1"/>
    <property type="match status" value="1"/>
</dbReference>
<dbReference type="GO" id="GO:0004069">
    <property type="term" value="F:L-aspartate:2-oxoglutarate aminotransferase activity"/>
    <property type="evidence" value="ECO:0007669"/>
    <property type="project" value="UniProtKB-EC"/>
</dbReference>
<dbReference type="AlphaFoldDB" id="A0A3A5K8Y1"/>
<dbReference type="Pfam" id="PF00155">
    <property type="entry name" value="Aminotran_1_2"/>
    <property type="match status" value="1"/>
</dbReference>
<name>A0A3A5K8Y1_9HYPH</name>
<evidence type="ECO:0000313" key="10">
    <source>
        <dbReference type="EMBL" id="RJT31982.1"/>
    </source>
</evidence>
<comment type="catalytic activity">
    <reaction evidence="7">
        <text>L-aspartate + 2-oxoglutarate = oxaloacetate + L-glutamate</text>
        <dbReference type="Rhea" id="RHEA:21824"/>
        <dbReference type="ChEBI" id="CHEBI:16452"/>
        <dbReference type="ChEBI" id="CHEBI:16810"/>
        <dbReference type="ChEBI" id="CHEBI:29985"/>
        <dbReference type="ChEBI" id="CHEBI:29991"/>
        <dbReference type="EC" id="2.6.1.1"/>
    </reaction>
</comment>
<comment type="subunit">
    <text evidence="3">Homodimer.</text>
</comment>
<comment type="cofactor">
    <cofactor evidence="1 8">
        <name>pyridoxal 5'-phosphate</name>
        <dbReference type="ChEBI" id="CHEBI:597326"/>
    </cofactor>
</comment>
<organism evidence="10 11">
    <name type="scientific">Mesorhizobium waimense</name>
    <dbReference type="NCBI Taxonomy" id="1300307"/>
    <lineage>
        <taxon>Bacteria</taxon>
        <taxon>Pseudomonadati</taxon>
        <taxon>Pseudomonadota</taxon>
        <taxon>Alphaproteobacteria</taxon>
        <taxon>Hyphomicrobiales</taxon>
        <taxon>Phyllobacteriaceae</taxon>
        <taxon>Mesorhizobium</taxon>
    </lineage>
</organism>
<reference evidence="10 11" key="1">
    <citation type="submission" date="2018-09" db="EMBL/GenBank/DDBJ databases">
        <title>Mesorhizobium carmichaelinearum sp. nov. isolated from Carmichaelinea spp. root nodules in New Zealand.</title>
        <authorList>
            <person name="De Meyer S.E."/>
        </authorList>
    </citation>
    <scope>NUCLEOTIDE SEQUENCE [LARGE SCALE GENOMIC DNA]</scope>
    <source>
        <strain evidence="10 11">ICMP19557</strain>
    </source>
</reference>
<protein>
    <recommendedName>
        <fullName evidence="8">Aminotransferase</fullName>
        <ecNumber evidence="8">2.6.1.-</ecNumber>
    </recommendedName>
</protein>
<dbReference type="EMBL" id="QZWZ01000028">
    <property type="protein sequence ID" value="RJT31982.1"/>
    <property type="molecule type" value="Genomic_DNA"/>
</dbReference>
<dbReference type="PROSITE" id="PS00105">
    <property type="entry name" value="AA_TRANSFER_CLASS_1"/>
    <property type="match status" value="1"/>
</dbReference>
<dbReference type="RefSeq" id="WP_120017425.1">
    <property type="nucleotide sequence ID" value="NZ_QZWZ01000028.1"/>
</dbReference>
<dbReference type="Proteomes" id="UP000272706">
    <property type="component" value="Unassembled WGS sequence"/>
</dbReference>
<dbReference type="InterPro" id="IPR015422">
    <property type="entry name" value="PyrdxlP-dep_Trfase_small"/>
</dbReference>
<dbReference type="PANTHER" id="PTHR46383">
    <property type="entry name" value="ASPARTATE AMINOTRANSFERASE"/>
    <property type="match status" value="1"/>
</dbReference>
<evidence type="ECO:0000259" key="9">
    <source>
        <dbReference type="Pfam" id="PF00155"/>
    </source>
</evidence>
<dbReference type="EC" id="2.6.1.-" evidence="8"/>
<dbReference type="OrthoDB" id="9813612at2"/>
<evidence type="ECO:0000256" key="2">
    <source>
        <dbReference type="ARBA" id="ARBA00007441"/>
    </source>
</evidence>
<comment type="caution">
    <text evidence="10">The sequence shown here is derived from an EMBL/GenBank/DDBJ whole genome shotgun (WGS) entry which is preliminary data.</text>
</comment>
<evidence type="ECO:0000256" key="4">
    <source>
        <dbReference type="ARBA" id="ARBA00022576"/>
    </source>
</evidence>
<evidence type="ECO:0000256" key="6">
    <source>
        <dbReference type="ARBA" id="ARBA00022898"/>
    </source>
</evidence>
<keyword evidence="6" id="KW-0663">Pyridoxal phosphate</keyword>
<feature type="domain" description="Aminotransferase class I/classII large" evidence="9">
    <location>
        <begin position="31"/>
        <end position="385"/>
    </location>
</feature>
<proteinExistence type="inferred from homology"/>
<keyword evidence="11" id="KW-1185">Reference proteome</keyword>
<dbReference type="SUPFAM" id="SSF53383">
    <property type="entry name" value="PLP-dependent transferases"/>
    <property type="match status" value="1"/>
</dbReference>
<dbReference type="InterPro" id="IPR015424">
    <property type="entry name" value="PyrdxlP-dep_Trfase"/>
</dbReference>
<accession>A0A3A5K8Y1</accession>
<dbReference type="GO" id="GO:0030170">
    <property type="term" value="F:pyridoxal phosphate binding"/>
    <property type="evidence" value="ECO:0007669"/>
    <property type="project" value="InterPro"/>
</dbReference>
<keyword evidence="4 8" id="KW-0032">Aminotransferase</keyword>
<evidence type="ECO:0000256" key="7">
    <source>
        <dbReference type="ARBA" id="ARBA00049185"/>
    </source>
</evidence>
<evidence type="ECO:0000256" key="5">
    <source>
        <dbReference type="ARBA" id="ARBA00022679"/>
    </source>
</evidence>
<dbReference type="FunFam" id="3.40.640.10:FF:000033">
    <property type="entry name" value="Aspartate aminotransferase"/>
    <property type="match status" value="1"/>
</dbReference>
<dbReference type="InterPro" id="IPR015421">
    <property type="entry name" value="PyrdxlP-dep_Trfase_major"/>
</dbReference>
<evidence type="ECO:0000256" key="8">
    <source>
        <dbReference type="RuleBase" id="RU000481"/>
    </source>
</evidence>
<evidence type="ECO:0000313" key="11">
    <source>
        <dbReference type="Proteomes" id="UP000272706"/>
    </source>
</evidence>
<dbReference type="PANTHER" id="PTHR46383:SF1">
    <property type="entry name" value="ASPARTATE AMINOTRANSFERASE"/>
    <property type="match status" value="1"/>
</dbReference>
<dbReference type="CDD" id="cd00609">
    <property type="entry name" value="AAT_like"/>
    <property type="match status" value="1"/>
</dbReference>
<gene>
    <name evidence="10" type="ORF">D3227_27620</name>
</gene>
<dbReference type="GO" id="GO:0006520">
    <property type="term" value="P:amino acid metabolic process"/>
    <property type="evidence" value="ECO:0007669"/>
    <property type="project" value="InterPro"/>
</dbReference>
<keyword evidence="5 8" id="KW-0808">Transferase</keyword>
<sequence length="416" mass="44965">MITSSVLGRFRPSPIAGIFSTVERLRREGRDLLDFSIGEPDFDTPSHIREAGMSAIERGQTRYTPIDGSIDLKRAIRRKFLVENGLDYPIDHIVAGMGAKPLLASAVQAVLSPGDEAIVSTPCWPSHVGMIELAGGHAVKVVTSIDSGFKMTASQLDGAINPRTRLVILCSPSNPTGAVYSETELRELAEVLLRHPQVAILSDDLYEHILFDGTPFHTIAAIEPRLFNRTMTVNGLSKAYAMTGWRIGFAGGPLAWVNGVRQIYSQCSGGLCSISQATAIAALEGPKDFLADRASRYQSRRDLTLQALGAANGLRIMKPRGAFYLMPECSGLIGTRRSNGEMITSSGDFARYLLEDWSVVVVPGEGFECGPYFRISIATSEANLTLGMRLIAEASRVLADTTGQIQLRTSQTSSVG</sequence>
<dbReference type="Gene3D" id="3.40.640.10">
    <property type="entry name" value="Type I PLP-dependent aspartate aminotransferase-like (Major domain)"/>
    <property type="match status" value="1"/>
</dbReference>
<evidence type="ECO:0000256" key="1">
    <source>
        <dbReference type="ARBA" id="ARBA00001933"/>
    </source>
</evidence>
<dbReference type="InterPro" id="IPR004838">
    <property type="entry name" value="NHTrfase_class1_PyrdxlP-BS"/>
</dbReference>
<comment type="similarity">
    <text evidence="2 8">Belongs to the class-I pyridoxal-phosphate-dependent aminotransferase family.</text>
</comment>